<comment type="caution">
    <text evidence="26">The sequence shown here is derived from an EMBL/GenBank/DDBJ whole genome shotgun (WGS) entry which is preliminary data.</text>
</comment>
<keyword evidence="13" id="KW-0408">Iron</keyword>
<evidence type="ECO:0000256" key="5">
    <source>
        <dbReference type="ARBA" id="ARBA00012764"/>
    </source>
</evidence>
<dbReference type="InterPro" id="IPR001128">
    <property type="entry name" value="Cyt_P450"/>
</dbReference>
<evidence type="ECO:0000256" key="9">
    <source>
        <dbReference type="ARBA" id="ARBA00022723"/>
    </source>
</evidence>
<dbReference type="Proteomes" id="UP000762676">
    <property type="component" value="Unassembled WGS sequence"/>
</dbReference>
<accession>A0AAV4GNH0</accession>
<evidence type="ECO:0000256" key="25">
    <source>
        <dbReference type="SAM" id="MobiDB-lite"/>
    </source>
</evidence>
<evidence type="ECO:0000256" key="24">
    <source>
        <dbReference type="ARBA" id="ARBA00033394"/>
    </source>
</evidence>
<dbReference type="Pfam" id="PF00067">
    <property type="entry name" value="p450"/>
    <property type="match status" value="2"/>
</dbReference>
<dbReference type="GO" id="GO:0034650">
    <property type="term" value="P:cortisol metabolic process"/>
    <property type="evidence" value="ECO:0007669"/>
    <property type="project" value="TreeGrafter"/>
</dbReference>
<dbReference type="EMBL" id="BMAT01001480">
    <property type="protein sequence ID" value="GFR86448.1"/>
    <property type="molecule type" value="Genomic_DNA"/>
</dbReference>
<comment type="subcellular location">
    <subcellularLocation>
        <location evidence="2">Mitochondrion inner membrane</location>
        <topology evidence="2">Peripheral membrane protein</topology>
    </subcellularLocation>
</comment>
<comment type="pathway">
    <text evidence="3">Lipid metabolism; C21-steroid hormone metabolism.</text>
</comment>
<keyword evidence="20" id="KW-0755">Steroidogenesis</keyword>
<evidence type="ECO:0000256" key="21">
    <source>
        <dbReference type="ARBA" id="ARBA00030343"/>
    </source>
</evidence>
<evidence type="ECO:0000313" key="26">
    <source>
        <dbReference type="EMBL" id="GFR86448.1"/>
    </source>
</evidence>
<dbReference type="InterPro" id="IPR050479">
    <property type="entry name" value="CYP11_CYP27_families"/>
</dbReference>
<keyword evidence="12" id="KW-0560">Oxidoreductase</keyword>
<evidence type="ECO:0000256" key="8">
    <source>
        <dbReference type="ARBA" id="ARBA00022617"/>
    </source>
</evidence>
<keyword evidence="10" id="KW-0999">Mitochondrion inner membrane</keyword>
<keyword evidence="8" id="KW-0349">Heme</keyword>
<feature type="region of interest" description="Disordered" evidence="25">
    <location>
        <begin position="86"/>
        <end position="109"/>
    </location>
</feature>
<evidence type="ECO:0000313" key="27">
    <source>
        <dbReference type="Proteomes" id="UP000762676"/>
    </source>
</evidence>
<dbReference type="Gene3D" id="1.10.630.10">
    <property type="entry name" value="Cytochrome P450"/>
    <property type="match status" value="1"/>
</dbReference>
<evidence type="ECO:0000256" key="15">
    <source>
        <dbReference type="ARBA" id="ARBA00023098"/>
    </source>
</evidence>
<dbReference type="EC" id="1.14.15.6" evidence="5"/>
<evidence type="ECO:0000256" key="3">
    <source>
        <dbReference type="ARBA" id="ARBA00005108"/>
    </source>
</evidence>
<evidence type="ECO:0000256" key="22">
    <source>
        <dbReference type="ARBA" id="ARBA00032666"/>
    </source>
</evidence>
<evidence type="ECO:0000256" key="16">
    <source>
        <dbReference type="ARBA" id="ARBA00023128"/>
    </source>
</evidence>
<keyword evidence="14" id="KW-0503">Monooxygenase</keyword>
<dbReference type="SUPFAM" id="SSF48264">
    <property type="entry name" value="Cytochrome P450"/>
    <property type="match status" value="1"/>
</dbReference>
<dbReference type="PANTHER" id="PTHR24279">
    <property type="entry name" value="CYTOCHROME P450"/>
    <property type="match status" value="1"/>
</dbReference>
<dbReference type="GO" id="GO:0006704">
    <property type="term" value="P:glucocorticoid biosynthetic process"/>
    <property type="evidence" value="ECO:0007669"/>
    <property type="project" value="TreeGrafter"/>
</dbReference>
<evidence type="ECO:0000256" key="18">
    <source>
        <dbReference type="ARBA" id="ARBA00023166"/>
    </source>
</evidence>
<evidence type="ECO:0000256" key="2">
    <source>
        <dbReference type="ARBA" id="ARBA00004637"/>
    </source>
</evidence>
<dbReference type="GO" id="GO:0008386">
    <property type="term" value="F:cholesterol monooxygenase (side-chain-cleaving) activity"/>
    <property type="evidence" value="ECO:0007669"/>
    <property type="project" value="UniProtKB-EC"/>
</dbReference>
<proteinExistence type="inferred from homology"/>
<comment type="cofactor">
    <cofactor evidence="1">
        <name>heme</name>
        <dbReference type="ChEBI" id="CHEBI:30413"/>
    </cofactor>
</comment>
<dbReference type="GO" id="GO:0020037">
    <property type="term" value="F:heme binding"/>
    <property type="evidence" value="ECO:0007669"/>
    <property type="project" value="InterPro"/>
</dbReference>
<keyword evidence="9" id="KW-0479">Metal-binding</keyword>
<keyword evidence="18" id="KW-1207">Sterol metabolism</keyword>
<evidence type="ECO:0000256" key="1">
    <source>
        <dbReference type="ARBA" id="ARBA00001971"/>
    </source>
</evidence>
<keyword evidence="27" id="KW-1185">Reference proteome</keyword>
<dbReference type="GO" id="GO:0008203">
    <property type="term" value="P:cholesterol metabolic process"/>
    <property type="evidence" value="ECO:0007669"/>
    <property type="project" value="UniProtKB-KW"/>
</dbReference>
<reference evidence="26 27" key="1">
    <citation type="journal article" date="2021" name="Elife">
        <title>Chloroplast acquisition without the gene transfer in kleptoplastic sea slugs, Plakobranchus ocellatus.</title>
        <authorList>
            <person name="Maeda T."/>
            <person name="Takahashi S."/>
            <person name="Yoshida T."/>
            <person name="Shimamura S."/>
            <person name="Takaki Y."/>
            <person name="Nagai Y."/>
            <person name="Toyoda A."/>
            <person name="Suzuki Y."/>
            <person name="Arimoto A."/>
            <person name="Ishii H."/>
            <person name="Satoh N."/>
            <person name="Nishiyama T."/>
            <person name="Hasebe M."/>
            <person name="Maruyama T."/>
            <person name="Minagawa J."/>
            <person name="Obokata J."/>
            <person name="Shigenobu S."/>
        </authorList>
    </citation>
    <scope>NUCLEOTIDE SEQUENCE [LARGE SCALE GENOMIC DNA]</scope>
</reference>
<keyword evidence="17" id="KW-0472">Membrane</keyword>
<dbReference type="InterPro" id="IPR036396">
    <property type="entry name" value="Cyt_P450_sf"/>
</dbReference>
<sequence>MAEVLRKEGKYPSRPPYESWVLYNKLRRKDGGLMTSEKEYWKKSRGVLAAKLRPRAVADYVPMMNEVCSDFLARIGMLKQPACDTSDSHRCSENSHTTAAAAEGDNSNHINAPHTVPRMLNELNKFTMETILYVMLNTRVGCLEPQLSEQVDAFIRSIATMFLTGHQLMVYANIHKLLSTRPWREHVQSWDSIYEFGEHTVVQGFLPQTF</sequence>
<dbReference type="AlphaFoldDB" id="A0AAV4GNH0"/>
<evidence type="ECO:0000256" key="7">
    <source>
        <dbReference type="ARBA" id="ARBA00022548"/>
    </source>
</evidence>
<evidence type="ECO:0000256" key="4">
    <source>
        <dbReference type="ARBA" id="ARBA00010617"/>
    </source>
</evidence>
<evidence type="ECO:0000256" key="10">
    <source>
        <dbReference type="ARBA" id="ARBA00022792"/>
    </source>
</evidence>
<keyword evidence="19" id="KW-0753">Steroid metabolism</keyword>
<evidence type="ECO:0000256" key="14">
    <source>
        <dbReference type="ARBA" id="ARBA00023033"/>
    </source>
</evidence>
<comment type="similarity">
    <text evidence="4">Belongs to the cytochrome P450 family.</text>
</comment>
<evidence type="ECO:0000256" key="23">
    <source>
        <dbReference type="ARBA" id="ARBA00033274"/>
    </source>
</evidence>
<dbReference type="GO" id="GO:0005506">
    <property type="term" value="F:iron ion binding"/>
    <property type="evidence" value="ECO:0007669"/>
    <property type="project" value="InterPro"/>
</dbReference>
<evidence type="ECO:0000256" key="20">
    <source>
        <dbReference type="ARBA" id="ARBA00023250"/>
    </source>
</evidence>
<dbReference type="GO" id="GO:0005743">
    <property type="term" value="C:mitochondrial inner membrane"/>
    <property type="evidence" value="ECO:0007669"/>
    <property type="project" value="UniProtKB-SubCell"/>
</dbReference>
<evidence type="ECO:0000256" key="12">
    <source>
        <dbReference type="ARBA" id="ARBA00023002"/>
    </source>
</evidence>
<organism evidence="26 27">
    <name type="scientific">Elysia marginata</name>
    <dbReference type="NCBI Taxonomy" id="1093978"/>
    <lineage>
        <taxon>Eukaryota</taxon>
        <taxon>Metazoa</taxon>
        <taxon>Spiralia</taxon>
        <taxon>Lophotrochozoa</taxon>
        <taxon>Mollusca</taxon>
        <taxon>Gastropoda</taxon>
        <taxon>Heterobranchia</taxon>
        <taxon>Euthyneura</taxon>
        <taxon>Panpulmonata</taxon>
        <taxon>Sacoglossa</taxon>
        <taxon>Placobranchoidea</taxon>
        <taxon>Plakobranchidae</taxon>
        <taxon>Elysia</taxon>
    </lineage>
</organism>
<keyword evidence="15" id="KW-0443">Lipid metabolism</keyword>
<dbReference type="GO" id="GO:0006700">
    <property type="term" value="P:C21-steroid hormone biosynthetic process"/>
    <property type="evidence" value="ECO:0007669"/>
    <property type="project" value="TreeGrafter"/>
</dbReference>
<evidence type="ECO:0000256" key="13">
    <source>
        <dbReference type="ARBA" id="ARBA00023004"/>
    </source>
</evidence>
<dbReference type="PANTHER" id="PTHR24279:SF3">
    <property type="entry name" value="CHOLESTEROL SIDE-CHAIN CLEAVAGE ENZYME, MITOCHONDRIAL"/>
    <property type="match status" value="1"/>
</dbReference>
<protein>
    <recommendedName>
        <fullName evidence="6">Cholesterol side-chain cleavage enzyme, mitochondrial</fullName>
        <ecNumber evidence="5">1.14.15.6</ecNumber>
    </recommendedName>
    <alternativeName>
        <fullName evidence="21">CYPXIA1</fullName>
    </alternativeName>
    <alternativeName>
        <fullName evidence="23">Cholesterol desmolase</fullName>
    </alternativeName>
    <alternativeName>
        <fullName evidence="22">Cytochrome P450 11A1</fullName>
    </alternativeName>
    <alternativeName>
        <fullName evidence="24">Cytochrome P450(scc)</fullName>
    </alternativeName>
</protein>
<evidence type="ECO:0000256" key="17">
    <source>
        <dbReference type="ARBA" id="ARBA00023136"/>
    </source>
</evidence>
<keyword evidence="11" id="KW-0809">Transit peptide</keyword>
<evidence type="ECO:0000256" key="19">
    <source>
        <dbReference type="ARBA" id="ARBA00023221"/>
    </source>
</evidence>
<keyword evidence="16" id="KW-0496">Mitochondrion</keyword>
<keyword evidence="7" id="KW-0153">Cholesterol metabolism</keyword>
<gene>
    <name evidence="26" type="ORF">ElyMa_000720600</name>
</gene>
<evidence type="ECO:0000256" key="11">
    <source>
        <dbReference type="ARBA" id="ARBA00022946"/>
    </source>
</evidence>
<dbReference type="GO" id="GO:0071375">
    <property type="term" value="P:cellular response to peptide hormone stimulus"/>
    <property type="evidence" value="ECO:0007669"/>
    <property type="project" value="TreeGrafter"/>
</dbReference>
<evidence type="ECO:0000256" key="6">
    <source>
        <dbReference type="ARBA" id="ARBA00019844"/>
    </source>
</evidence>
<name>A0AAV4GNH0_9GAST</name>